<gene>
    <name evidence="1" type="primary">orf77c</name>
</gene>
<dbReference type="EMBL" id="MN056360">
    <property type="protein sequence ID" value="QGW48352.1"/>
    <property type="molecule type" value="Genomic_DNA"/>
</dbReference>
<protein>
    <submittedName>
        <fullName evidence="1">Uncharacterized protein</fullName>
    </submittedName>
</protein>
<dbReference type="AlphaFoldDB" id="A0A650GB15"/>
<organism evidence="1">
    <name type="scientific">Raphanus sativus</name>
    <name type="common">Radish</name>
    <name type="synonym">Raphanus raphanistrum var. sativus</name>
    <dbReference type="NCBI Taxonomy" id="3726"/>
    <lineage>
        <taxon>Eukaryota</taxon>
        <taxon>Viridiplantae</taxon>
        <taxon>Streptophyta</taxon>
        <taxon>Embryophyta</taxon>
        <taxon>Tracheophyta</taxon>
        <taxon>Spermatophyta</taxon>
        <taxon>Magnoliopsida</taxon>
        <taxon>eudicotyledons</taxon>
        <taxon>Gunneridae</taxon>
        <taxon>Pentapetalae</taxon>
        <taxon>rosids</taxon>
        <taxon>malvids</taxon>
        <taxon>Brassicales</taxon>
        <taxon>Brassicaceae</taxon>
        <taxon>Brassiceae</taxon>
        <taxon>Raphanus</taxon>
    </lineage>
</organism>
<name>A0A650GB15_RAPSA</name>
<geneLocation type="mitochondrion" evidence="1"/>
<sequence>MDIDSKLSLGKRRVRAILGPIVIRQTIHFLSSMCGNRLGSCLPLRIQHFRKSQPVFAIEVTRSCPAAMPFNIQSRSS</sequence>
<evidence type="ECO:0000313" key="1">
    <source>
        <dbReference type="EMBL" id="QGW48352.1"/>
    </source>
</evidence>
<evidence type="ECO:0000313" key="2">
    <source>
        <dbReference type="EMBL" id="QGW48668.1"/>
    </source>
</evidence>
<dbReference type="EMBL" id="MN056359">
    <property type="protein sequence ID" value="QGW48668.1"/>
    <property type="molecule type" value="Genomic_DNA"/>
</dbReference>
<proteinExistence type="predicted"/>
<accession>A0A650GB15</accession>
<keyword evidence="1" id="KW-0496">Mitochondrion</keyword>
<reference evidence="1" key="1">
    <citation type="submission" date="2019-06" db="EMBL/GenBank/DDBJ databases">
        <title>Complete mitochondrial genome sequencing of NWB CMS and Normal type.</title>
        <authorList>
            <person name="Zhang L."/>
            <person name="Wang Q."/>
            <person name="Wang Y."/>
        </authorList>
    </citation>
    <scope>NUCLEOTIDE SEQUENCE</scope>
    <source>
        <strain evidence="1">YB-A</strain>
        <strain evidence="2">YB-B</strain>
    </source>
</reference>